<keyword evidence="3" id="KW-1185">Reference proteome</keyword>
<dbReference type="GO" id="GO:0005829">
    <property type="term" value="C:cytosol"/>
    <property type="evidence" value="ECO:0007669"/>
    <property type="project" value="TreeGrafter"/>
</dbReference>
<dbReference type="SUPFAM" id="SSF51971">
    <property type="entry name" value="Nucleotide-binding domain"/>
    <property type="match status" value="1"/>
</dbReference>
<sequence>MGAVDVAVIGAGPAGLTAAYLLGKAGYSVTVIERDPTYVGGISRTVEHQGFRFDIGGHRFFSKSKEVVDLWNELLPDDFIERPRMSRIYYEGKFYSYPLRAFEALANLGLWRSSLCMASYLKAKLRPNPNVRSFEDWVVNQFGWKLYSIFFKTYTEKVWGMPCDRMSADWAAQRIKGLSLGAAVLDGLKRSLGLNKRPNDGMQTKTLLESFRYPRLGPGMMWDAARDRVVEHGNRVLMGHALKQLRHDDATGRWVVQATDQAGEKVTINAGHVICSAPMRELAGRLHPLPQTLPQASALRYRDFLTVALMVRSPDLFPDNWIYIHDSKVKVGRVQNFRSWSPEMVPDPEIACVGLEYFCFEGDGLWSSSDDDLVALATREMATLGLLEPSQVEGGVVVRQEKAYPVYDDDYRDNVDAMREELEARHPTLHCVGRNGMHRYNNQDHAMMTAMLTVRNIQAGERVYDIWSVNEDAEYHEAGREGEQAALNSVRAVPTRIAA</sequence>
<dbReference type="NCBIfam" id="NF005548">
    <property type="entry name" value="PRK07208.1-4"/>
    <property type="match status" value="1"/>
</dbReference>
<evidence type="ECO:0000313" key="2">
    <source>
        <dbReference type="EMBL" id="PAX07586.1"/>
    </source>
</evidence>
<dbReference type="PANTHER" id="PTHR21197">
    <property type="entry name" value="UDP-GALACTOPYRANOSE MUTASE"/>
    <property type="match status" value="1"/>
</dbReference>
<evidence type="ECO:0000259" key="1">
    <source>
        <dbReference type="Pfam" id="PF01593"/>
    </source>
</evidence>
<dbReference type="PRINTS" id="PR00419">
    <property type="entry name" value="ADXRDTASE"/>
</dbReference>
<organism evidence="2 3">
    <name type="scientific">Sphingomonas lenta</name>
    <dbReference type="NCBI Taxonomy" id="1141887"/>
    <lineage>
        <taxon>Bacteria</taxon>
        <taxon>Pseudomonadati</taxon>
        <taxon>Pseudomonadota</taxon>
        <taxon>Alphaproteobacteria</taxon>
        <taxon>Sphingomonadales</taxon>
        <taxon>Sphingomonadaceae</taxon>
        <taxon>Sphingomonas</taxon>
    </lineage>
</organism>
<comment type="caution">
    <text evidence="2">The sequence shown here is derived from an EMBL/GenBank/DDBJ whole genome shotgun (WGS) entry which is preliminary data.</text>
</comment>
<dbReference type="RefSeq" id="WP_095997828.1">
    <property type="nucleotide sequence ID" value="NZ_NSLI01000003.1"/>
</dbReference>
<protein>
    <submittedName>
        <fullName evidence="2">FAD-dependent oxidoreductase</fullName>
    </submittedName>
</protein>
<gene>
    <name evidence="2" type="ORF">CKY28_07995</name>
</gene>
<dbReference type="OrthoDB" id="9769600at2"/>
<dbReference type="Gene3D" id="3.50.50.60">
    <property type="entry name" value="FAD/NAD(P)-binding domain"/>
    <property type="match status" value="1"/>
</dbReference>
<dbReference type="PANTHER" id="PTHR21197:SF0">
    <property type="entry name" value="UDP-GALACTOPYRANOSE MUTASE"/>
    <property type="match status" value="1"/>
</dbReference>
<dbReference type="GO" id="GO:0016491">
    <property type="term" value="F:oxidoreductase activity"/>
    <property type="evidence" value="ECO:0007669"/>
    <property type="project" value="InterPro"/>
</dbReference>
<dbReference type="NCBIfam" id="NF005547">
    <property type="entry name" value="PRK07208.1-3"/>
    <property type="match status" value="1"/>
</dbReference>
<name>A0A2A2SE99_9SPHN</name>
<proteinExistence type="predicted"/>
<dbReference type="NCBIfam" id="NF005545">
    <property type="entry name" value="PRK07208.1-1"/>
    <property type="match status" value="1"/>
</dbReference>
<dbReference type="InterPro" id="IPR002937">
    <property type="entry name" value="Amino_oxidase"/>
</dbReference>
<evidence type="ECO:0000313" key="3">
    <source>
        <dbReference type="Proteomes" id="UP000218151"/>
    </source>
</evidence>
<feature type="domain" description="Amine oxidase" evidence="1">
    <location>
        <begin position="14"/>
        <end position="384"/>
    </location>
</feature>
<dbReference type="InterPro" id="IPR036188">
    <property type="entry name" value="FAD/NAD-bd_sf"/>
</dbReference>
<dbReference type="GO" id="GO:0008767">
    <property type="term" value="F:UDP-galactopyranose mutase activity"/>
    <property type="evidence" value="ECO:0007669"/>
    <property type="project" value="TreeGrafter"/>
</dbReference>
<dbReference type="AlphaFoldDB" id="A0A2A2SE99"/>
<dbReference type="EMBL" id="NSLI01000003">
    <property type="protein sequence ID" value="PAX07586.1"/>
    <property type="molecule type" value="Genomic_DNA"/>
</dbReference>
<accession>A0A2A2SE99</accession>
<dbReference type="Proteomes" id="UP000218151">
    <property type="component" value="Unassembled WGS sequence"/>
</dbReference>
<dbReference type="GO" id="GO:0050660">
    <property type="term" value="F:flavin adenine dinucleotide binding"/>
    <property type="evidence" value="ECO:0007669"/>
    <property type="project" value="TreeGrafter"/>
</dbReference>
<reference evidence="3" key="1">
    <citation type="submission" date="2017-09" db="EMBL/GenBank/DDBJ databases">
        <authorList>
            <person name="Feng G."/>
            <person name="Zhu H."/>
        </authorList>
    </citation>
    <scope>NUCLEOTIDE SEQUENCE [LARGE SCALE GENOMIC DNA]</scope>
    <source>
        <strain evidence="3">1PNM-20</strain>
    </source>
</reference>
<dbReference type="Pfam" id="PF01593">
    <property type="entry name" value="Amino_oxidase"/>
    <property type="match status" value="1"/>
</dbReference>